<evidence type="ECO:0000313" key="3">
    <source>
        <dbReference type="Proteomes" id="UP000235965"/>
    </source>
</evidence>
<comment type="caution">
    <text evidence="2">The sequence shown here is derived from an EMBL/GenBank/DDBJ whole genome shotgun (WGS) entry which is preliminary data.</text>
</comment>
<protein>
    <submittedName>
        <fullName evidence="2">Uncharacterized protein</fullName>
    </submittedName>
</protein>
<proteinExistence type="predicted"/>
<dbReference type="AlphaFoldDB" id="A0A2J7RNL5"/>
<evidence type="ECO:0000256" key="1">
    <source>
        <dbReference type="SAM" id="MobiDB-lite"/>
    </source>
</evidence>
<sequence>MVYQHYKWTIHKRTEIQQDNQSIITANRFEVLSNLKEPEFKKVTRQQTSGKIRRKKDNLQNPRNKILFLGDSHVREMAAKLQHNLDVEYSVQGLVKPGADLATILTSIEIESKRDSFTKHWLHMNSRGKEQIVKGIVIEILDMWREKKSDPIIMKGKDEQELEEEGTHIPLRNGPLKTGGKRSGQPRNIEGLIVTELDNTHDKRNRRKPSNRSSDFLWEG</sequence>
<dbReference type="Proteomes" id="UP000235965">
    <property type="component" value="Unassembled WGS sequence"/>
</dbReference>
<dbReference type="InParanoid" id="A0A2J7RNL5"/>
<reference evidence="2 3" key="1">
    <citation type="submission" date="2017-12" db="EMBL/GenBank/DDBJ databases">
        <title>Hemimetabolous genomes reveal molecular basis of termite eusociality.</title>
        <authorList>
            <person name="Harrison M.C."/>
            <person name="Jongepier E."/>
            <person name="Robertson H.M."/>
            <person name="Arning N."/>
            <person name="Bitard-Feildel T."/>
            <person name="Chao H."/>
            <person name="Childers C.P."/>
            <person name="Dinh H."/>
            <person name="Doddapaneni H."/>
            <person name="Dugan S."/>
            <person name="Gowin J."/>
            <person name="Greiner C."/>
            <person name="Han Y."/>
            <person name="Hu H."/>
            <person name="Hughes D.S.T."/>
            <person name="Huylmans A.-K."/>
            <person name="Kemena C."/>
            <person name="Kremer L.P.M."/>
            <person name="Lee S.L."/>
            <person name="Lopez-Ezquerra A."/>
            <person name="Mallet L."/>
            <person name="Monroy-Kuhn J.M."/>
            <person name="Moser A."/>
            <person name="Murali S.C."/>
            <person name="Muzny D.M."/>
            <person name="Otani S."/>
            <person name="Piulachs M.-D."/>
            <person name="Poelchau M."/>
            <person name="Qu J."/>
            <person name="Schaub F."/>
            <person name="Wada-Katsumata A."/>
            <person name="Worley K.C."/>
            <person name="Xie Q."/>
            <person name="Ylla G."/>
            <person name="Poulsen M."/>
            <person name="Gibbs R.A."/>
            <person name="Schal C."/>
            <person name="Richards S."/>
            <person name="Belles X."/>
            <person name="Korb J."/>
            <person name="Bornberg-Bauer E."/>
        </authorList>
    </citation>
    <scope>NUCLEOTIDE SEQUENCE [LARGE SCALE GENOMIC DNA]</scope>
    <source>
        <tissue evidence="2">Whole body</tissue>
    </source>
</reference>
<dbReference type="EMBL" id="NEVH01002284">
    <property type="protein sequence ID" value="PNF42412.1"/>
    <property type="molecule type" value="Genomic_DNA"/>
</dbReference>
<organism evidence="2 3">
    <name type="scientific">Cryptotermes secundus</name>
    <dbReference type="NCBI Taxonomy" id="105785"/>
    <lineage>
        <taxon>Eukaryota</taxon>
        <taxon>Metazoa</taxon>
        <taxon>Ecdysozoa</taxon>
        <taxon>Arthropoda</taxon>
        <taxon>Hexapoda</taxon>
        <taxon>Insecta</taxon>
        <taxon>Pterygota</taxon>
        <taxon>Neoptera</taxon>
        <taxon>Polyneoptera</taxon>
        <taxon>Dictyoptera</taxon>
        <taxon>Blattodea</taxon>
        <taxon>Blattoidea</taxon>
        <taxon>Termitoidae</taxon>
        <taxon>Kalotermitidae</taxon>
        <taxon>Cryptotermitinae</taxon>
        <taxon>Cryptotermes</taxon>
    </lineage>
</organism>
<evidence type="ECO:0000313" key="2">
    <source>
        <dbReference type="EMBL" id="PNF42412.1"/>
    </source>
</evidence>
<keyword evidence="3" id="KW-1185">Reference proteome</keyword>
<name>A0A2J7RNL5_9NEOP</name>
<gene>
    <name evidence="2" type="ORF">B7P43_G18373</name>
</gene>
<feature type="region of interest" description="Disordered" evidence="1">
    <location>
        <begin position="158"/>
        <end position="220"/>
    </location>
</feature>
<accession>A0A2J7RNL5</accession>